<dbReference type="AlphaFoldDB" id="A0A9P1DIE3"/>
<feature type="region of interest" description="Disordered" evidence="2">
    <location>
        <begin position="747"/>
        <end position="766"/>
    </location>
</feature>
<dbReference type="OrthoDB" id="412858at2759"/>
<dbReference type="InterPro" id="IPR013498">
    <property type="entry name" value="Topo_IA_Znf"/>
</dbReference>
<protein>
    <recommendedName>
        <fullName evidence="1">RNA-dependent RNA polymerase</fullName>
        <ecNumber evidence="1">2.7.7.48</ecNumber>
    </recommendedName>
</protein>
<reference evidence="6" key="2">
    <citation type="submission" date="2024-04" db="EMBL/GenBank/DDBJ databases">
        <authorList>
            <person name="Chen Y."/>
            <person name="Shah S."/>
            <person name="Dougan E. K."/>
            <person name="Thang M."/>
            <person name="Chan C."/>
        </authorList>
    </citation>
    <scope>NUCLEOTIDE SEQUENCE [LARGE SCALE GENOMIC DNA]</scope>
</reference>
<dbReference type="Pfam" id="PF05183">
    <property type="entry name" value="RdRP"/>
    <property type="match status" value="1"/>
</dbReference>
<feature type="domain" description="DNA topoisomerase type IA zn finger" evidence="3">
    <location>
        <begin position="844"/>
        <end position="881"/>
    </location>
</feature>
<dbReference type="GO" id="GO:0005694">
    <property type="term" value="C:chromosome"/>
    <property type="evidence" value="ECO:0007669"/>
    <property type="project" value="InterPro"/>
</dbReference>
<dbReference type="Gene3D" id="3.30.65.10">
    <property type="entry name" value="Bacterial Topoisomerase I, domain 1"/>
    <property type="match status" value="2"/>
</dbReference>
<feature type="domain" description="RDRP core" evidence="4">
    <location>
        <begin position="3"/>
        <end position="367"/>
    </location>
</feature>
<dbReference type="PANTHER" id="PTHR23079:SF55">
    <property type="entry name" value="RNA-DIRECTED RNA POLYMERASE"/>
    <property type="match status" value="1"/>
</dbReference>
<dbReference type="Proteomes" id="UP001152797">
    <property type="component" value="Unassembled WGS sequence"/>
</dbReference>
<dbReference type="PANTHER" id="PTHR23079">
    <property type="entry name" value="RNA-DEPENDENT RNA POLYMERASE"/>
    <property type="match status" value="1"/>
</dbReference>
<dbReference type="GO" id="GO:0006265">
    <property type="term" value="P:DNA topological change"/>
    <property type="evidence" value="ECO:0007669"/>
    <property type="project" value="InterPro"/>
</dbReference>
<dbReference type="EC" id="2.7.7.48" evidence="1"/>
<name>A0A9P1DIE3_9DINO</name>
<gene>
    <name evidence="5" type="ORF">C1SCF055_LOCUS35328</name>
</gene>
<dbReference type="EMBL" id="CAMXCT010004691">
    <property type="protein sequence ID" value="CAI4010007.1"/>
    <property type="molecule type" value="Genomic_DNA"/>
</dbReference>
<keyword evidence="1" id="KW-0548">Nucleotidyltransferase</keyword>
<feature type="domain" description="DNA topoisomerase type IA zn finger" evidence="3">
    <location>
        <begin position="773"/>
        <end position="798"/>
    </location>
</feature>
<dbReference type="GO" id="GO:0030422">
    <property type="term" value="P:siRNA processing"/>
    <property type="evidence" value="ECO:0007669"/>
    <property type="project" value="TreeGrafter"/>
</dbReference>
<sequence length="883" mass="97937">MLLGSPRLQGTRRVEVPENMLKFGAWPFEGEHLHVLNFSRIRPTTLGRDIVLRLEACGCDVSVFVDEQQRYLKKIGNCKMSMEDAVDCLRFAQQAADENDHSSTQTGGMRFIGTFLRMLQSGFSPQQHPLLEVILRQKEKALERAKAQVHVRGCWSARGHPEPHGEDASLELKGNEVFLMVPSDGEESGWKAVTGKVIVNYLSDRDPFALRLAIAKDSPALRAKCAPGVLYFSMVGEPLQTNLSWDFDGDYFQIVTHEKLVDSFKGDTSPLPLPDFETAVQPAVQINTLVDVHAHFLSEYQEKDQIGLFHWKWQKLAGAGPTAASSTIARKAAAVYCKSLDVEKGKPCPKRSEWDGSQTWDFMNRGDAKTCSPTATGQCFRQAAAAHKEFVAAAKPASRGLDADLEKAWAELSEKFGSDKCGELTEIASDARGKLIACIKEQCQKAEGRARSKNPFATSNDDIVAEQWLTDLRAATLQRATEKGVSLHEVALAGWHLKYVSQEVHLREKDPDPSFPWTLFGRELLEHKEQQQPCLSRELRGSHRLLRKLQRSAVQAAEDATKEGKLQEDQEAIAAMKCRMKCPHCSNALEKLLAKLHLDGMPPDIVEATRAISGAGGKEQVDCQKLRFAKGCIPDLIENGPQSGTKLTDLVERLVKGEELVENLVLTAVRFHGQLYVVEGNRRLWCLQEAQRRLQKTITVSVTVPDLYLGFIRRQDHREPALSYFLERFDSSCEGQNVKVVPAEFPKARPTSDPASTSQCAPADPLSMTTPRCPKCSGDMVKRINRQNQSEFWGCANFKAGCRGAINIPSSISAQDQPLFPAAVVTRPAPTVCEEQQVGTEPPTCPRLHCGQRMVCRTNSTSGQPFWGCSRYPTCKGTKNIGA</sequence>
<evidence type="ECO:0000256" key="1">
    <source>
        <dbReference type="RuleBase" id="RU363098"/>
    </source>
</evidence>
<proteinExistence type="inferred from homology"/>
<keyword evidence="8" id="KW-1185">Reference proteome</keyword>
<keyword evidence="1" id="KW-0694">RNA-binding</keyword>
<dbReference type="InterPro" id="IPR057596">
    <property type="entry name" value="RDRP_core"/>
</dbReference>
<accession>A0A9P1DIE3</accession>
<reference evidence="5" key="1">
    <citation type="submission" date="2022-10" db="EMBL/GenBank/DDBJ databases">
        <authorList>
            <person name="Chen Y."/>
            <person name="Dougan E. K."/>
            <person name="Chan C."/>
            <person name="Rhodes N."/>
            <person name="Thang M."/>
        </authorList>
    </citation>
    <scope>NUCLEOTIDE SEQUENCE</scope>
</reference>
<evidence type="ECO:0000256" key="2">
    <source>
        <dbReference type="SAM" id="MobiDB-lite"/>
    </source>
</evidence>
<dbReference type="InterPro" id="IPR007855">
    <property type="entry name" value="RDRP"/>
</dbReference>
<evidence type="ECO:0000313" key="5">
    <source>
        <dbReference type="EMBL" id="CAI4010007.1"/>
    </source>
</evidence>
<evidence type="ECO:0000313" key="7">
    <source>
        <dbReference type="EMBL" id="CAL4797319.1"/>
    </source>
</evidence>
<dbReference type="EMBL" id="CAMXCT020004691">
    <property type="protein sequence ID" value="CAL1163382.1"/>
    <property type="molecule type" value="Genomic_DNA"/>
</dbReference>
<organism evidence="5">
    <name type="scientific">Cladocopium goreaui</name>
    <dbReference type="NCBI Taxonomy" id="2562237"/>
    <lineage>
        <taxon>Eukaryota</taxon>
        <taxon>Sar</taxon>
        <taxon>Alveolata</taxon>
        <taxon>Dinophyceae</taxon>
        <taxon>Suessiales</taxon>
        <taxon>Symbiodiniaceae</taxon>
        <taxon>Cladocopium</taxon>
    </lineage>
</organism>
<dbReference type="GO" id="GO:0031380">
    <property type="term" value="C:nuclear RNA-directed RNA polymerase complex"/>
    <property type="evidence" value="ECO:0007669"/>
    <property type="project" value="TreeGrafter"/>
</dbReference>
<dbReference type="Pfam" id="PF01396">
    <property type="entry name" value="Zn_ribbon_Top1"/>
    <property type="match status" value="2"/>
</dbReference>
<dbReference type="GO" id="GO:0003916">
    <property type="term" value="F:DNA topoisomerase activity"/>
    <property type="evidence" value="ECO:0007669"/>
    <property type="project" value="InterPro"/>
</dbReference>
<evidence type="ECO:0000313" key="8">
    <source>
        <dbReference type="Proteomes" id="UP001152797"/>
    </source>
</evidence>
<comment type="caution">
    <text evidence="5">The sequence shown here is derived from an EMBL/GenBank/DDBJ whole genome shotgun (WGS) entry which is preliminary data.</text>
</comment>
<dbReference type="GO" id="GO:0003723">
    <property type="term" value="F:RNA binding"/>
    <property type="evidence" value="ECO:0007669"/>
    <property type="project" value="UniProtKB-KW"/>
</dbReference>
<dbReference type="GO" id="GO:0003968">
    <property type="term" value="F:RNA-directed RNA polymerase activity"/>
    <property type="evidence" value="ECO:0007669"/>
    <property type="project" value="UniProtKB-KW"/>
</dbReference>
<comment type="similarity">
    <text evidence="1">Belongs to the RdRP family.</text>
</comment>
<evidence type="ECO:0000259" key="4">
    <source>
        <dbReference type="Pfam" id="PF05183"/>
    </source>
</evidence>
<keyword evidence="1" id="KW-0808">Transferase</keyword>
<evidence type="ECO:0000313" key="6">
    <source>
        <dbReference type="EMBL" id="CAL1163382.1"/>
    </source>
</evidence>
<keyword evidence="1 7" id="KW-0696">RNA-directed RNA polymerase</keyword>
<dbReference type="GO" id="GO:0003677">
    <property type="term" value="F:DNA binding"/>
    <property type="evidence" value="ECO:0007669"/>
    <property type="project" value="InterPro"/>
</dbReference>
<evidence type="ECO:0000259" key="3">
    <source>
        <dbReference type="Pfam" id="PF01396"/>
    </source>
</evidence>
<comment type="catalytic activity">
    <reaction evidence="1">
        <text>RNA(n) + a ribonucleoside 5'-triphosphate = RNA(n+1) + diphosphate</text>
        <dbReference type="Rhea" id="RHEA:21248"/>
        <dbReference type="Rhea" id="RHEA-COMP:14527"/>
        <dbReference type="Rhea" id="RHEA-COMP:17342"/>
        <dbReference type="ChEBI" id="CHEBI:33019"/>
        <dbReference type="ChEBI" id="CHEBI:61557"/>
        <dbReference type="ChEBI" id="CHEBI:140395"/>
        <dbReference type="EC" id="2.7.7.48"/>
    </reaction>
</comment>
<dbReference type="EMBL" id="CAMXCT030004691">
    <property type="protein sequence ID" value="CAL4797319.1"/>
    <property type="molecule type" value="Genomic_DNA"/>
</dbReference>